<dbReference type="PANTHER" id="PTHR33542:SF3">
    <property type="entry name" value="SIROHYDROCHLORIN FERROCHELATASE, CHLOROPLASTIC"/>
    <property type="match status" value="1"/>
</dbReference>
<proteinExistence type="predicted"/>
<dbReference type="CDD" id="cd03414">
    <property type="entry name" value="CbiX_SirB_C"/>
    <property type="match status" value="1"/>
</dbReference>
<dbReference type="Pfam" id="PF01903">
    <property type="entry name" value="CbiX"/>
    <property type="match status" value="2"/>
</dbReference>
<organism evidence="3">
    <name type="scientific">Candidatus Kentrum sp. SD</name>
    <dbReference type="NCBI Taxonomy" id="2126332"/>
    <lineage>
        <taxon>Bacteria</taxon>
        <taxon>Pseudomonadati</taxon>
        <taxon>Pseudomonadota</taxon>
        <taxon>Gammaproteobacteria</taxon>
        <taxon>Candidatus Kentrum</taxon>
    </lineage>
</organism>
<dbReference type="CDD" id="cd03416">
    <property type="entry name" value="CbiX_SirB_N"/>
    <property type="match status" value="1"/>
</dbReference>
<dbReference type="InterPro" id="IPR050963">
    <property type="entry name" value="Sirohydro_Cobaltochel/CbiX"/>
</dbReference>
<evidence type="ECO:0000313" key="3">
    <source>
        <dbReference type="EMBL" id="VFK44409.1"/>
    </source>
</evidence>
<dbReference type="GO" id="GO:0046872">
    <property type="term" value="F:metal ion binding"/>
    <property type="evidence" value="ECO:0007669"/>
    <property type="project" value="UniProtKB-KW"/>
</dbReference>
<dbReference type="AlphaFoldDB" id="A0A450YSD7"/>
<evidence type="ECO:0000313" key="4">
    <source>
        <dbReference type="EMBL" id="VFK79832.1"/>
    </source>
</evidence>
<evidence type="ECO:0000256" key="2">
    <source>
        <dbReference type="ARBA" id="ARBA00023239"/>
    </source>
</evidence>
<reference evidence="3" key="1">
    <citation type="submission" date="2019-02" db="EMBL/GenBank/DDBJ databases">
        <authorList>
            <person name="Gruber-Vodicka R. H."/>
            <person name="Seah K. B. B."/>
        </authorList>
    </citation>
    <scope>NUCLEOTIDE SEQUENCE</scope>
    <source>
        <strain evidence="4">BECK_S127</strain>
        <strain evidence="3">BECK_S1320</strain>
    </source>
</reference>
<gene>
    <name evidence="4" type="ORF">BECKSD772D_GA0070982_106812</name>
    <name evidence="3" type="ORF">BECKSD772E_GA0070983_103718</name>
</gene>
<dbReference type="InterPro" id="IPR002762">
    <property type="entry name" value="CbiX-like"/>
</dbReference>
<sequence length="289" mass="32502">MENETILLVGHGSRGAGGNQEVEAFANEWRARHPGRRVELCFIEFADVLLPTGLDEAAYGAKQVIVVPFILNAAGHVKMEIPEAVAVARIRHPGVDFYITPHLGVEEPLLKVVRRGLHRTMAAMDFPDPRNTGVVLLARGSSDPAANGEMARMARWLYEETDHDLVELAFTGITFPRLEAVIQRLDRLGMTQIAIVPYYLFTGTLMDRIKRQVTRLRQQYPRLWIEHSAHFGFEPEISELLDKRIQPDNDAGLLALLECDGCPYRKTAKTEGHHHIDAGGCAHRHKEHR</sequence>
<accession>A0A450YSD7</accession>
<evidence type="ECO:0000256" key="1">
    <source>
        <dbReference type="ARBA" id="ARBA00022723"/>
    </source>
</evidence>
<keyword evidence="2" id="KW-0456">Lyase</keyword>
<protein>
    <submittedName>
        <fullName evidence="3">Sirohydrochlorin cobaltochelatase</fullName>
    </submittedName>
</protein>
<dbReference type="EMBL" id="CAADFU010000037">
    <property type="protein sequence ID" value="VFK44409.1"/>
    <property type="molecule type" value="Genomic_DNA"/>
</dbReference>
<dbReference type="EMBL" id="CAADHB010000068">
    <property type="protein sequence ID" value="VFK79832.1"/>
    <property type="molecule type" value="Genomic_DNA"/>
</dbReference>
<keyword evidence="1" id="KW-0479">Metal-binding</keyword>
<dbReference type="SUPFAM" id="SSF53800">
    <property type="entry name" value="Chelatase"/>
    <property type="match status" value="1"/>
</dbReference>
<dbReference type="GO" id="GO:0016829">
    <property type="term" value="F:lyase activity"/>
    <property type="evidence" value="ECO:0007669"/>
    <property type="project" value="UniProtKB-KW"/>
</dbReference>
<name>A0A450YSD7_9GAMM</name>
<dbReference type="Gene3D" id="3.40.50.1400">
    <property type="match status" value="2"/>
</dbReference>
<dbReference type="PANTHER" id="PTHR33542">
    <property type="entry name" value="SIROHYDROCHLORIN FERROCHELATASE, CHLOROPLASTIC"/>
    <property type="match status" value="1"/>
</dbReference>